<accession>A0A2P2N407</accession>
<name>A0A2P2N407_RHIMU</name>
<evidence type="ECO:0000256" key="1">
    <source>
        <dbReference type="SAM" id="Phobius"/>
    </source>
</evidence>
<sequence length="69" mass="7798">MASFCDFCGVEVWAYSASFLTVRAVVFLFAKVLIVVSIYAEVLSCCGCLQCSHKFWLFAFLPLCCIWIK</sequence>
<keyword evidence="1" id="KW-0812">Transmembrane</keyword>
<reference evidence="2" key="1">
    <citation type="submission" date="2018-02" db="EMBL/GenBank/DDBJ databases">
        <title>Rhizophora mucronata_Transcriptome.</title>
        <authorList>
            <person name="Meera S.P."/>
            <person name="Sreeshan A."/>
            <person name="Augustine A."/>
        </authorList>
    </citation>
    <scope>NUCLEOTIDE SEQUENCE</scope>
    <source>
        <tissue evidence="2">Leaf</tissue>
    </source>
</reference>
<protein>
    <submittedName>
        <fullName evidence="2">Uncharacterized protein</fullName>
    </submittedName>
</protein>
<dbReference type="AlphaFoldDB" id="A0A2P2N407"/>
<keyword evidence="1" id="KW-1133">Transmembrane helix</keyword>
<keyword evidence="1" id="KW-0472">Membrane</keyword>
<feature type="transmembrane region" description="Helical" evidence="1">
    <location>
        <begin position="12"/>
        <end position="40"/>
    </location>
</feature>
<proteinExistence type="predicted"/>
<organism evidence="2">
    <name type="scientific">Rhizophora mucronata</name>
    <name type="common">Asiatic mangrove</name>
    <dbReference type="NCBI Taxonomy" id="61149"/>
    <lineage>
        <taxon>Eukaryota</taxon>
        <taxon>Viridiplantae</taxon>
        <taxon>Streptophyta</taxon>
        <taxon>Embryophyta</taxon>
        <taxon>Tracheophyta</taxon>
        <taxon>Spermatophyta</taxon>
        <taxon>Magnoliopsida</taxon>
        <taxon>eudicotyledons</taxon>
        <taxon>Gunneridae</taxon>
        <taxon>Pentapetalae</taxon>
        <taxon>rosids</taxon>
        <taxon>fabids</taxon>
        <taxon>Malpighiales</taxon>
        <taxon>Rhizophoraceae</taxon>
        <taxon>Rhizophora</taxon>
    </lineage>
</organism>
<dbReference type="EMBL" id="GGEC01056747">
    <property type="protein sequence ID" value="MBX37231.1"/>
    <property type="molecule type" value="Transcribed_RNA"/>
</dbReference>
<evidence type="ECO:0000313" key="2">
    <source>
        <dbReference type="EMBL" id="MBX37231.1"/>
    </source>
</evidence>